<keyword evidence="1" id="KW-0812">Transmembrane</keyword>
<accession>A0AAV2TIE7</accession>
<comment type="caution">
    <text evidence="2">The sequence shown here is derived from an EMBL/GenBank/DDBJ whole genome shotgun (WGS) entry which is preliminary data.</text>
</comment>
<organism evidence="2 3">
    <name type="scientific">Calicophoron daubneyi</name>
    <name type="common">Rumen fluke</name>
    <name type="synonym">Paramphistomum daubneyi</name>
    <dbReference type="NCBI Taxonomy" id="300641"/>
    <lineage>
        <taxon>Eukaryota</taxon>
        <taxon>Metazoa</taxon>
        <taxon>Spiralia</taxon>
        <taxon>Lophotrochozoa</taxon>
        <taxon>Platyhelminthes</taxon>
        <taxon>Trematoda</taxon>
        <taxon>Digenea</taxon>
        <taxon>Plagiorchiida</taxon>
        <taxon>Pronocephalata</taxon>
        <taxon>Paramphistomoidea</taxon>
        <taxon>Paramphistomidae</taxon>
        <taxon>Calicophoron</taxon>
    </lineage>
</organism>
<name>A0AAV2TIE7_CALDB</name>
<feature type="transmembrane region" description="Helical" evidence="1">
    <location>
        <begin position="44"/>
        <end position="64"/>
    </location>
</feature>
<reference evidence="2" key="1">
    <citation type="submission" date="2024-06" db="EMBL/GenBank/DDBJ databases">
        <authorList>
            <person name="Liu X."/>
            <person name="Lenzi L."/>
            <person name="Haldenby T S."/>
            <person name="Uol C."/>
        </authorList>
    </citation>
    <scope>NUCLEOTIDE SEQUENCE</scope>
</reference>
<dbReference type="AlphaFoldDB" id="A0AAV2TIE7"/>
<proteinExistence type="predicted"/>
<feature type="transmembrane region" description="Helical" evidence="1">
    <location>
        <begin position="70"/>
        <end position="89"/>
    </location>
</feature>
<evidence type="ECO:0000256" key="1">
    <source>
        <dbReference type="SAM" id="Phobius"/>
    </source>
</evidence>
<keyword evidence="1" id="KW-0472">Membrane</keyword>
<evidence type="ECO:0000313" key="3">
    <source>
        <dbReference type="Proteomes" id="UP001497525"/>
    </source>
</evidence>
<gene>
    <name evidence="2" type="ORF">CDAUBV1_LOCUS10035</name>
</gene>
<dbReference type="Proteomes" id="UP001497525">
    <property type="component" value="Unassembled WGS sequence"/>
</dbReference>
<keyword evidence="1" id="KW-1133">Transmembrane helix</keyword>
<sequence length="116" mass="12942">MNLVNRLQSEQNSTGKCTPKAIEDAVGESGCGTQYAIRVHFRTILFWALFMGAGVPILLRLTTYGEPSCYSLIPIYTVTLSVTIIYNVMNKLKQLRRMQIICSDELQGLIQGSHCV</sequence>
<dbReference type="EMBL" id="CAXLJL010000279">
    <property type="protein sequence ID" value="CAL5135929.1"/>
    <property type="molecule type" value="Genomic_DNA"/>
</dbReference>
<evidence type="ECO:0000313" key="2">
    <source>
        <dbReference type="EMBL" id="CAL5135929.1"/>
    </source>
</evidence>
<protein>
    <submittedName>
        <fullName evidence="2">Uncharacterized protein</fullName>
    </submittedName>
</protein>